<organism evidence="1 2">
    <name type="scientific">Candidatus Methanodesulfokora washburnensis</name>
    <dbReference type="NCBI Taxonomy" id="2478471"/>
    <lineage>
        <taxon>Archaea</taxon>
        <taxon>Thermoproteota</taxon>
        <taxon>Candidatus Korarchaeia</taxon>
        <taxon>Candidatus Korarchaeia incertae sedis</taxon>
        <taxon>Candidatus Methanodesulfokora</taxon>
    </lineage>
</organism>
<evidence type="ECO:0000313" key="1">
    <source>
        <dbReference type="EMBL" id="RSN72656.1"/>
    </source>
</evidence>
<dbReference type="InterPro" id="IPR011604">
    <property type="entry name" value="PDDEXK-like_dom_sf"/>
</dbReference>
<name>A0A3R9QT94_9CREN</name>
<evidence type="ECO:0000313" key="2">
    <source>
        <dbReference type="Proteomes" id="UP000277582"/>
    </source>
</evidence>
<sequence>MKKENLNLIARLVNEIFLDPRALKLAIEVLNEEKKEAGLSPSDLYYIGMADTASWWWCARKSILANKKMEPEFFLAHLSDRIEYSMILGYLPVESRSLEDIVPRLPELKWEDIEHVLKIKFEDLQEISDEKADLFALMQGDTEAKREGIRAHYRVAEQYPTIRWAFRWRDFMVAGVPDGITDSFVYEFKTTRDKFLLNYMKPVAFTQADLYAHFFRRPMKRVQIYLRETGEMLTWIEAADEENARTTLEKFREAVRENKAPKMPVSWKCRKCEFRQECTSSFG</sequence>
<accession>A0A3R9QT94</accession>
<dbReference type="Proteomes" id="UP000277582">
    <property type="component" value="Unassembled WGS sequence"/>
</dbReference>
<comment type="caution">
    <text evidence="1">The sequence shown here is derived from an EMBL/GenBank/DDBJ whole genome shotgun (WGS) entry which is preliminary data.</text>
</comment>
<keyword evidence="2" id="KW-1185">Reference proteome</keyword>
<evidence type="ECO:0008006" key="3">
    <source>
        <dbReference type="Google" id="ProtNLM"/>
    </source>
</evidence>
<protein>
    <recommendedName>
        <fullName evidence="3">PD-(D/E)XK endonuclease-like domain-containing protein</fullName>
    </recommendedName>
</protein>
<gene>
    <name evidence="1" type="ORF">D6D85_12940</name>
</gene>
<proteinExistence type="predicted"/>
<dbReference type="Gene3D" id="3.90.320.10">
    <property type="match status" value="1"/>
</dbReference>
<dbReference type="EMBL" id="RCOS01000144">
    <property type="protein sequence ID" value="RSN72656.1"/>
    <property type="molecule type" value="Genomic_DNA"/>
</dbReference>
<reference evidence="1 2" key="1">
    <citation type="submission" date="2018-10" db="EMBL/GenBank/DDBJ databases">
        <title>Co-occurring genomic capacity for anaerobic methane metabolism and dissimilatory sulfite reduction discovered in the Korarchaeota.</title>
        <authorList>
            <person name="Mckay L.J."/>
            <person name="Dlakic M."/>
            <person name="Fields M.W."/>
            <person name="Delmont T.O."/>
            <person name="Eren A.M."/>
            <person name="Jay Z.J."/>
            <person name="Klingelsmith K.B."/>
            <person name="Rusch D.B."/>
            <person name="Inskeep W.P."/>
        </authorList>
    </citation>
    <scope>NUCLEOTIDE SEQUENCE [LARGE SCALE GENOMIC DNA]</scope>
    <source>
        <strain evidence="1 2">MDKW</strain>
    </source>
</reference>
<dbReference type="AlphaFoldDB" id="A0A3R9QT94"/>
<dbReference type="OrthoDB" id="10444at2157"/>
<dbReference type="RefSeq" id="WP_125672378.1">
    <property type="nucleotide sequence ID" value="NZ_RCOS01000144.1"/>
</dbReference>